<organism evidence="4 5">
    <name type="scientific">Enterococcus alcedinis</name>
    <dbReference type="NCBI Taxonomy" id="1274384"/>
    <lineage>
        <taxon>Bacteria</taxon>
        <taxon>Bacillati</taxon>
        <taxon>Bacillota</taxon>
        <taxon>Bacilli</taxon>
        <taxon>Lactobacillales</taxon>
        <taxon>Enterococcaceae</taxon>
        <taxon>Enterococcus</taxon>
    </lineage>
</organism>
<proteinExistence type="predicted"/>
<reference evidence="4" key="2">
    <citation type="submission" date="2020-09" db="EMBL/GenBank/DDBJ databases">
        <authorList>
            <person name="Sun Q."/>
            <person name="Sedlacek I."/>
        </authorList>
    </citation>
    <scope>NUCLEOTIDE SEQUENCE</scope>
    <source>
        <strain evidence="4">CCM 8433</strain>
    </source>
</reference>
<dbReference type="Proteomes" id="UP000622610">
    <property type="component" value="Unassembled WGS sequence"/>
</dbReference>
<dbReference type="SUPFAM" id="SSF53756">
    <property type="entry name" value="UDP-Glycosyltransferase/glycogen phosphorylase"/>
    <property type="match status" value="1"/>
</dbReference>
<evidence type="ECO:0000256" key="1">
    <source>
        <dbReference type="ARBA" id="ARBA00022679"/>
    </source>
</evidence>
<feature type="domain" description="Glycosyltransferase subfamily 4-like N-terminal" evidence="3">
    <location>
        <begin position="50"/>
        <end position="158"/>
    </location>
</feature>
<name>A0A917JFI9_9ENTE</name>
<evidence type="ECO:0000313" key="4">
    <source>
        <dbReference type="EMBL" id="GGI66323.1"/>
    </source>
</evidence>
<reference evidence="4" key="1">
    <citation type="journal article" date="2014" name="Int. J. Syst. Evol. Microbiol.">
        <title>Complete genome sequence of Corynebacterium casei LMG S-19264T (=DSM 44701T), isolated from a smear-ripened cheese.</title>
        <authorList>
            <consortium name="US DOE Joint Genome Institute (JGI-PGF)"/>
            <person name="Walter F."/>
            <person name="Albersmeier A."/>
            <person name="Kalinowski J."/>
            <person name="Ruckert C."/>
        </authorList>
    </citation>
    <scope>NUCLEOTIDE SEQUENCE</scope>
    <source>
        <strain evidence="4">CCM 8433</strain>
    </source>
</reference>
<sequence>MKIHLISNMYPSKDSPSYGTFVEKMYNQISQVEGITLSKTVLYKEKNKIKRTFKYAIFYIKIITKLLLNQYDVVYAHYVSHFSIPILIIMKLKKINLVINVHGSDITSTSPKDQKLKKNMGKLLSRSQKIIVPSDYMKKIVVEEHNIIDEKIYIYPSGGVDERIFYPKNKNTIKSDFLSKYKISQEKKIISYVSRLDKGKGWDTTIKAMSMLKKHDFFEDDWQVLFVGSGSQEQVLNAEIIESKLKNVIRIPSLSRDELSYVYNISDWVVFPSELPESLGLVGLESLACGTPVIGTDNAGIASYLIHGYNGLLFNKGNAEELVKVLTKAISMKNEEYISIKRNAIQSSDKYLSKNIENDLFNILLK</sequence>
<dbReference type="GO" id="GO:0009103">
    <property type="term" value="P:lipopolysaccharide biosynthetic process"/>
    <property type="evidence" value="ECO:0007669"/>
    <property type="project" value="TreeGrafter"/>
</dbReference>
<dbReference type="InterPro" id="IPR001296">
    <property type="entry name" value="Glyco_trans_1"/>
</dbReference>
<comment type="caution">
    <text evidence="4">The sequence shown here is derived from an EMBL/GenBank/DDBJ whole genome shotgun (WGS) entry which is preliminary data.</text>
</comment>
<dbReference type="RefSeq" id="WP_188368155.1">
    <property type="nucleotide sequence ID" value="NZ_BMDT01000010.1"/>
</dbReference>
<gene>
    <name evidence="4" type="ORF">GCM10011482_19770</name>
</gene>
<dbReference type="Gene3D" id="3.40.50.2000">
    <property type="entry name" value="Glycogen Phosphorylase B"/>
    <property type="match status" value="2"/>
</dbReference>
<dbReference type="PANTHER" id="PTHR46401">
    <property type="entry name" value="GLYCOSYLTRANSFERASE WBBK-RELATED"/>
    <property type="match status" value="1"/>
</dbReference>
<evidence type="ECO:0000313" key="5">
    <source>
        <dbReference type="Proteomes" id="UP000622610"/>
    </source>
</evidence>
<keyword evidence="1" id="KW-0808">Transferase</keyword>
<dbReference type="AlphaFoldDB" id="A0A917JFI9"/>
<evidence type="ECO:0000259" key="3">
    <source>
        <dbReference type="Pfam" id="PF13439"/>
    </source>
</evidence>
<feature type="domain" description="Glycosyl transferase family 1" evidence="2">
    <location>
        <begin position="179"/>
        <end position="344"/>
    </location>
</feature>
<keyword evidence="5" id="KW-1185">Reference proteome</keyword>
<dbReference type="EMBL" id="BMDT01000010">
    <property type="protein sequence ID" value="GGI66323.1"/>
    <property type="molecule type" value="Genomic_DNA"/>
</dbReference>
<accession>A0A917JFI9</accession>
<dbReference type="InterPro" id="IPR028098">
    <property type="entry name" value="Glyco_trans_4-like_N"/>
</dbReference>
<dbReference type="Pfam" id="PF13439">
    <property type="entry name" value="Glyco_transf_4"/>
    <property type="match status" value="1"/>
</dbReference>
<dbReference type="CDD" id="cd03801">
    <property type="entry name" value="GT4_PimA-like"/>
    <property type="match status" value="1"/>
</dbReference>
<evidence type="ECO:0000259" key="2">
    <source>
        <dbReference type="Pfam" id="PF00534"/>
    </source>
</evidence>
<dbReference type="PANTHER" id="PTHR46401:SF2">
    <property type="entry name" value="GLYCOSYLTRANSFERASE WBBK-RELATED"/>
    <property type="match status" value="1"/>
</dbReference>
<protein>
    <submittedName>
        <fullName evidence="4">LPS biosynthesis protein RfbU</fullName>
    </submittedName>
</protein>
<dbReference type="GO" id="GO:0016757">
    <property type="term" value="F:glycosyltransferase activity"/>
    <property type="evidence" value="ECO:0007669"/>
    <property type="project" value="InterPro"/>
</dbReference>
<dbReference type="Pfam" id="PF00534">
    <property type="entry name" value="Glycos_transf_1"/>
    <property type="match status" value="1"/>
</dbReference>